<feature type="transmembrane region" description="Helical" evidence="7">
    <location>
        <begin position="226"/>
        <end position="246"/>
    </location>
</feature>
<evidence type="ECO:0000256" key="2">
    <source>
        <dbReference type="ARBA" id="ARBA00007430"/>
    </source>
</evidence>
<evidence type="ECO:0000313" key="9">
    <source>
        <dbReference type="Proteomes" id="UP000305874"/>
    </source>
</evidence>
<sequence length="478" mass="53746">MLEKKTLFSVVYSFIEQLARRGISVLVTLVLAYFLRPDEYGLVAMMALFLTLGQTLMESGFRSALIRKEHLTQADTNTAFFANLCFALVVVVVLYLCAPWVADFYERPELVLMIRVSSLLLIFNSLHVVQMAMLSRNMQFNRILKANFPALVISGASAVALAYLGFGVWALIAQMLLSAILIAAFLWWQSEWRPSADFSWQSLQEIYNYGYKILLSSLLDTFYKNFTIMVVAKVLSAAVAGLYFFADRVRELLISQLITSIQTVTFPALSSIQGDNERLKRGYQRIMSIMTFIVFPVLVTLCALASLVFEVLLPAKWLPAVPYLQIMCITSMMIPLISINVNIMKVKGRSDWFLYLELSKVVLGLVALYVTYEHGVIAILFGQLASQYVVYFPSVLFANRLVNYPLLEQLSDFLPNLIIATITGVSVWAAQYYLSLNALLELIVLGCAAVAIYVVLAMVFRLKAGVQTLEMLNKAKRT</sequence>
<feature type="transmembrane region" description="Helical" evidence="7">
    <location>
        <begin position="321"/>
        <end position="340"/>
    </location>
</feature>
<keyword evidence="5 7" id="KW-1133">Transmembrane helix</keyword>
<dbReference type="PANTHER" id="PTHR30250">
    <property type="entry name" value="PST FAMILY PREDICTED COLANIC ACID TRANSPORTER"/>
    <property type="match status" value="1"/>
</dbReference>
<dbReference type="InterPro" id="IPR050833">
    <property type="entry name" value="Poly_Biosynth_Transport"/>
</dbReference>
<dbReference type="CDD" id="cd13127">
    <property type="entry name" value="MATE_tuaB_like"/>
    <property type="match status" value="1"/>
</dbReference>
<gene>
    <name evidence="8" type="ORF">CWC05_13740</name>
</gene>
<dbReference type="Pfam" id="PF13440">
    <property type="entry name" value="Polysacc_synt_3"/>
    <property type="match status" value="1"/>
</dbReference>
<feature type="transmembrane region" description="Helical" evidence="7">
    <location>
        <begin position="289"/>
        <end position="309"/>
    </location>
</feature>
<accession>A0A5S3Z2F7</accession>
<evidence type="ECO:0000256" key="5">
    <source>
        <dbReference type="ARBA" id="ARBA00022989"/>
    </source>
</evidence>
<reference evidence="8 9" key="1">
    <citation type="submission" date="2017-12" db="EMBL/GenBank/DDBJ databases">
        <authorList>
            <person name="Paulsen S."/>
            <person name="Gram L.K."/>
        </authorList>
    </citation>
    <scope>NUCLEOTIDE SEQUENCE [LARGE SCALE GENOMIC DNA]</scope>
    <source>
        <strain evidence="8 9">S2897</strain>
    </source>
</reference>
<dbReference type="PANTHER" id="PTHR30250:SF10">
    <property type="entry name" value="LIPOPOLYSACCHARIDE BIOSYNTHESIS PROTEIN WZXC"/>
    <property type="match status" value="1"/>
</dbReference>
<feature type="transmembrane region" description="Helical" evidence="7">
    <location>
        <begin position="78"/>
        <end position="102"/>
    </location>
</feature>
<keyword evidence="3" id="KW-1003">Cell membrane</keyword>
<organism evidence="8 9">
    <name type="scientific">Pseudoalteromonas ruthenica</name>
    <dbReference type="NCBI Taxonomy" id="151081"/>
    <lineage>
        <taxon>Bacteria</taxon>
        <taxon>Pseudomonadati</taxon>
        <taxon>Pseudomonadota</taxon>
        <taxon>Gammaproteobacteria</taxon>
        <taxon>Alteromonadales</taxon>
        <taxon>Pseudoalteromonadaceae</taxon>
        <taxon>Pseudoalteromonas</taxon>
    </lineage>
</organism>
<dbReference type="EMBL" id="PNCG01000014">
    <property type="protein sequence ID" value="TMP86464.1"/>
    <property type="molecule type" value="Genomic_DNA"/>
</dbReference>
<feature type="transmembrane region" description="Helical" evidence="7">
    <location>
        <begin position="410"/>
        <end position="430"/>
    </location>
</feature>
<name>A0A5S3Z2F7_9GAMM</name>
<feature type="transmembrane region" description="Helical" evidence="7">
    <location>
        <begin position="40"/>
        <end position="57"/>
    </location>
</feature>
<proteinExistence type="inferred from homology"/>
<dbReference type="Proteomes" id="UP000305874">
    <property type="component" value="Unassembled WGS sequence"/>
</dbReference>
<evidence type="ECO:0000313" key="8">
    <source>
        <dbReference type="EMBL" id="TMP86464.1"/>
    </source>
</evidence>
<feature type="transmembrane region" description="Helical" evidence="7">
    <location>
        <begin position="376"/>
        <end position="398"/>
    </location>
</feature>
<dbReference type="RefSeq" id="WP_138548574.1">
    <property type="nucleotide sequence ID" value="NZ_PNCG01000014.1"/>
</dbReference>
<keyword evidence="6 7" id="KW-0472">Membrane</keyword>
<protein>
    <submittedName>
        <fullName evidence="8">Flippase</fullName>
    </submittedName>
</protein>
<comment type="caution">
    <text evidence="8">The sequence shown here is derived from an EMBL/GenBank/DDBJ whole genome shotgun (WGS) entry which is preliminary data.</text>
</comment>
<comment type="similarity">
    <text evidence="2">Belongs to the polysaccharide synthase family.</text>
</comment>
<feature type="transmembrane region" description="Helical" evidence="7">
    <location>
        <begin position="146"/>
        <end position="163"/>
    </location>
</feature>
<feature type="transmembrane region" description="Helical" evidence="7">
    <location>
        <begin position="114"/>
        <end position="134"/>
    </location>
</feature>
<dbReference type="GO" id="GO:0005886">
    <property type="term" value="C:plasma membrane"/>
    <property type="evidence" value="ECO:0007669"/>
    <property type="project" value="UniProtKB-SubCell"/>
</dbReference>
<keyword evidence="4 7" id="KW-0812">Transmembrane</keyword>
<evidence type="ECO:0000256" key="3">
    <source>
        <dbReference type="ARBA" id="ARBA00022475"/>
    </source>
</evidence>
<evidence type="ECO:0000256" key="4">
    <source>
        <dbReference type="ARBA" id="ARBA00022692"/>
    </source>
</evidence>
<evidence type="ECO:0000256" key="7">
    <source>
        <dbReference type="SAM" id="Phobius"/>
    </source>
</evidence>
<evidence type="ECO:0000256" key="1">
    <source>
        <dbReference type="ARBA" id="ARBA00004651"/>
    </source>
</evidence>
<reference evidence="9" key="2">
    <citation type="submission" date="2019-06" db="EMBL/GenBank/DDBJ databases">
        <title>Co-occurence of chitin degradation, pigmentation and bioactivity in marine Pseudoalteromonas.</title>
        <authorList>
            <person name="Sonnenschein E.C."/>
            <person name="Bech P.K."/>
        </authorList>
    </citation>
    <scope>NUCLEOTIDE SEQUENCE [LARGE SCALE GENOMIC DNA]</scope>
    <source>
        <strain evidence="9">S2897</strain>
    </source>
</reference>
<evidence type="ECO:0000256" key="6">
    <source>
        <dbReference type="ARBA" id="ARBA00023136"/>
    </source>
</evidence>
<dbReference type="AlphaFoldDB" id="A0A5S3Z2F7"/>
<feature type="transmembrane region" description="Helical" evidence="7">
    <location>
        <begin position="442"/>
        <end position="462"/>
    </location>
</feature>
<comment type="subcellular location">
    <subcellularLocation>
        <location evidence="1">Cell membrane</location>
        <topology evidence="1">Multi-pass membrane protein</topology>
    </subcellularLocation>
</comment>
<feature type="transmembrane region" description="Helical" evidence="7">
    <location>
        <begin position="352"/>
        <end position="370"/>
    </location>
</feature>